<keyword evidence="3" id="KW-1185">Reference proteome</keyword>
<dbReference type="AlphaFoldDB" id="A0A8J5CR23"/>
<feature type="region of interest" description="Disordered" evidence="1">
    <location>
        <begin position="157"/>
        <end position="184"/>
    </location>
</feature>
<organism evidence="2 3">
    <name type="scientific">Chionoecetes opilio</name>
    <name type="common">Atlantic snow crab</name>
    <name type="synonym">Cancer opilio</name>
    <dbReference type="NCBI Taxonomy" id="41210"/>
    <lineage>
        <taxon>Eukaryota</taxon>
        <taxon>Metazoa</taxon>
        <taxon>Ecdysozoa</taxon>
        <taxon>Arthropoda</taxon>
        <taxon>Crustacea</taxon>
        <taxon>Multicrustacea</taxon>
        <taxon>Malacostraca</taxon>
        <taxon>Eumalacostraca</taxon>
        <taxon>Eucarida</taxon>
        <taxon>Decapoda</taxon>
        <taxon>Pleocyemata</taxon>
        <taxon>Brachyura</taxon>
        <taxon>Eubrachyura</taxon>
        <taxon>Majoidea</taxon>
        <taxon>Majidae</taxon>
        <taxon>Chionoecetes</taxon>
    </lineage>
</organism>
<comment type="caution">
    <text evidence="2">The sequence shown here is derived from an EMBL/GenBank/DDBJ whole genome shotgun (WGS) entry which is preliminary data.</text>
</comment>
<protein>
    <submittedName>
        <fullName evidence="2">Uncharacterized protein</fullName>
    </submittedName>
</protein>
<dbReference type="Proteomes" id="UP000770661">
    <property type="component" value="Unassembled WGS sequence"/>
</dbReference>
<accession>A0A8J5CR23</accession>
<evidence type="ECO:0000313" key="3">
    <source>
        <dbReference type="Proteomes" id="UP000770661"/>
    </source>
</evidence>
<proteinExistence type="predicted"/>
<feature type="compositionally biased region" description="Basic and acidic residues" evidence="1">
    <location>
        <begin position="7"/>
        <end position="25"/>
    </location>
</feature>
<evidence type="ECO:0000256" key="1">
    <source>
        <dbReference type="SAM" id="MobiDB-lite"/>
    </source>
</evidence>
<evidence type="ECO:0000313" key="2">
    <source>
        <dbReference type="EMBL" id="KAG0718125.1"/>
    </source>
</evidence>
<gene>
    <name evidence="2" type="ORF">GWK47_053088</name>
</gene>
<name>A0A8J5CR23_CHIOP</name>
<sequence>MSFATEYRNHIRAQEREENRNVDTDQAHRAAAHNAAFNLVVEHIQKHIVEHKQIIQLSTLRLIYITELEQQHFPNQDYRSEKLMNRLKNHDISDKIEFIKRVNYRMACYKRAHQPIFPRPKPYDAGQGWEKTGQGILEPVWLRGPILPSSLTDLLETVDSEEEEEDLVEKEYPDYDGLDDGNDE</sequence>
<feature type="region of interest" description="Disordered" evidence="1">
    <location>
        <begin position="1"/>
        <end position="25"/>
    </location>
</feature>
<dbReference type="EMBL" id="JACEEZ010016626">
    <property type="protein sequence ID" value="KAG0718125.1"/>
    <property type="molecule type" value="Genomic_DNA"/>
</dbReference>
<reference evidence="2" key="1">
    <citation type="submission" date="2020-07" db="EMBL/GenBank/DDBJ databases">
        <title>The High-quality genome of the commercially important snow crab, Chionoecetes opilio.</title>
        <authorList>
            <person name="Jeong J.-H."/>
            <person name="Ryu S."/>
        </authorList>
    </citation>
    <scope>NUCLEOTIDE SEQUENCE</scope>
    <source>
        <strain evidence="2">MADBK_172401_WGS</strain>
        <tissue evidence="2">Digestive gland</tissue>
    </source>
</reference>
<dbReference type="OrthoDB" id="8874296at2759"/>